<evidence type="ECO:0000256" key="1">
    <source>
        <dbReference type="ARBA" id="ARBA00022527"/>
    </source>
</evidence>
<dbReference type="InterPro" id="IPR025847">
    <property type="entry name" value="MEDS_domain"/>
</dbReference>
<dbReference type="PANTHER" id="PTHR35526:SF3">
    <property type="entry name" value="ANTI-SIGMA-F FACTOR RSBW"/>
    <property type="match status" value="1"/>
</dbReference>
<dbReference type="PANTHER" id="PTHR35526">
    <property type="entry name" value="ANTI-SIGMA-F FACTOR RSBW-RELATED"/>
    <property type="match status" value="1"/>
</dbReference>
<dbReference type="EMBL" id="JAAFYZ010000029">
    <property type="protein sequence ID" value="MBS2547509.1"/>
    <property type="molecule type" value="Genomic_DNA"/>
</dbReference>
<sequence>MSGPAFAAQAPVPTESFRHEAFLYSGDEHFVAGATTFVRGALEAGQAVLVAVVEPRARLLRLALGRDAERVEFLDIADAGRNPARIIPAWQDWVDRHAGDARGFRGIGEPIWAGRTPSEIVECQHHERLLNTAFDEGPGWWLLCPYDLDALPGPVIERAYADHPGVAVGDTRRPGFGGAYSGPGSAALPVAAMPAEPLEEPAGPVWELSFDLASLGTMRDRVAEFAEPVVGRRGAANAVLVVSELAANSIKYGGGAGILRLWRDVAALVCEVRDDGVITDPLAGRRRPSVLVGGKAGLWIANQVCDLLQIRSAPGRGTVVRARLGGAGGA</sequence>
<proteinExistence type="predicted"/>
<dbReference type="SUPFAM" id="SSF55874">
    <property type="entry name" value="ATPase domain of HSP90 chaperone/DNA topoisomerase II/histidine kinase"/>
    <property type="match status" value="1"/>
</dbReference>
<keyword evidence="1" id="KW-0808">Transferase</keyword>
<dbReference type="Pfam" id="PF14417">
    <property type="entry name" value="MEDS"/>
    <property type="match status" value="1"/>
</dbReference>
<dbReference type="Pfam" id="PF13581">
    <property type="entry name" value="HATPase_c_2"/>
    <property type="match status" value="1"/>
</dbReference>
<dbReference type="Gene3D" id="3.30.565.10">
    <property type="entry name" value="Histidine kinase-like ATPase, C-terminal domain"/>
    <property type="match status" value="1"/>
</dbReference>
<dbReference type="InterPro" id="IPR036890">
    <property type="entry name" value="HATPase_C_sf"/>
</dbReference>
<evidence type="ECO:0000313" key="5">
    <source>
        <dbReference type="Proteomes" id="UP000730482"/>
    </source>
</evidence>
<dbReference type="InterPro" id="IPR047718">
    <property type="entry name" value="RsbA-like_anti_sig"/>
</dbReference>
<evidence type="ECO:0000259" key="3">
    <source>
        <dbReference type="Pfam" id="PF14417"/>
    </source>
</evidence>
<name>A0ABS5KND3_9ACTN</name>
<keyword evidence="1" id="KW-0723">Serine/threonine-protein kinase</keyword>
<dbReference type="CDD" id="cd16936">
    <property type="entry name" value="HATPase_RsbW-like"/>
    <property type="match status" value="1"/>
</dbReference>
<reference evidence="4 5" key="1">
    <citation type="submission" date="2020-02" db="EMBL/GenBank/DDBJ databases">
        <title>Acidophilic actinobacteria isolated from forest soil.</title>
        <authorList>
            <person name="Golinska P."/>
        </authorList>
    </citation>
    <scope>NUCLEOTIDE SEQUENCE [LARGE SCALE GENOMIC DNA]</scope>
    <source>
        <strain evidence="4 5">NL8</strain>
    </source>
</reference>
<dbReference type="RefSeq" id="WP_212009095.1">
    <property type="nucleotide sequence ID" value="NZ_JAAFYZ010000029.1"/>
</dbReference>
<dbReference type="InterPro" id="IPR003594">
    <property type="entry name" value="HATPase_dom"/>
</dbReference>
<organism evidence="4 5">
    <name type="scientific">Catenulispora pinistramenti</name>
    <dbReference type="NCBI Taxonomy" id="2705254"/>
    <lineage>
        <taxon>Bacteria</taxon>
        <taxon>Bacillati</taxon>
        <taxon>Actinomycetota</taxon>
        <taxon>Actinomycetes</taxon>
        <taxon>Catenulisporales</taxon>
        <taxon>Catenulisporaceae</taxon>
        <taxon>Catenulispora</taxon>
    </lineage>
</organism>
<protein>
    <submittedName>
        <fullName evidence="4">MEDS domain-containing protein</fullName>
    </submittedName>
</protein>
<dbReference type="InterPro" id="IPR050267">
    <property type="entry name" value="Anti-sigma-factor_SerPK"/>
</dbReference>
<accession>A0ABS5KND3</accession>
<feature type="domain" description="Histidine kinase/HSP90-like ATPase" evidence="2">
    <location>
        <begin position="209"/>
        <end position="323"/>
    </location>
</feature>
<keyword evidence="1" id="KW-0418">Kinase</keyword>
<evidence type="ECO:0000259" key="2">
    <source>
        <dbReference type="Pfam" id="PF13581"/>
    </source>
</evidence>
<keyword evidence="5" id="KW-1185">Reference proteome</keyword>
<comment type="caution">
    <text evidence="4">The sequence shown here is derived from an EMBL/GenBank/DDBJ whole genome shotgun (WGS) entry which is preliminary data.</text>
</comment>
<gene>
    <name evidence="4" type="ORF">KGQ19_11570</name>
</gene>
<evidence type="ECO:0000313" key="4">
    <source>
        <dbReference type="EMBL" id="MBS2547509.1"/>
    </source>
</evidence>
<dbReference type="Proteomes" id="UP000730482">
    <property type="component" value="Unassembled WGS sequence"/>
</dbReference>
<feature type="domain" description="MEDS" evidence="3">
    <location>
        <begin position="18"/>
        <end position="164"/>
    </location>
</feature>
<dbReference type="NCBIfam" id="NF041045">
    <property type="entry name" value="RsbA_anti_sig"/>
    <property type="match status" value="1"/>
</dbReference>